<dbReference type="AlphaFoldDB" id="A8PWD3"/>
<dbReference type="InParanoid" id="A8PWD3"/>
<dbReference type="OrthoDB" id="5541877at2759"/>
<evidence type="ECO:0000256" key="1">
    <source>
        <dbReference type="SAM" id="MobiDB-lite"/>
    </source>
</evidence>
<keyword evidence="2" id="KW-0812">Transmembrane</keyword>
<dbReference type="Proteomes" id="UP000008837">
    <property type="component" value="Unassembled WGS sequence"/>
</dbReference>
<dbReference type="VEuPathDB" id="FungiDB:MGL_1073"/>
<sequence length="695" mass="80400">MAAPVANTSSGRDLPSLSNEEQALYPEPWNGSTIYTVNESESASDSEYENIASDQDNPTAFISPVSSRHRISLIPPSPQLDAASEDTFWLGHDTRRSHRRTVRLPFDLSTDWYLGGGGNVFWGFHRQRRRHAIPGTYGTLDQSTPQAHLRHGDSSSRALGPVGFRTQSTFRTMESPDPLLQQPASPAPNTRPMLEHAFRPTTQVIDELLSSSPRRLCVLIWIPVLLVLLWCGMPFPLDDGDPRSSNATFWFFLLWYYGCYVSVALIFVTQLFTLYRLNWWPASIGARMSYTFFWVLSLWIGYIIHKLEPTNSRDKTSHATNKAHKHEPEWQLKTEWVLLTFATMSMPAFVCLIGLRRSGRQRYRLSVTDVQKPFASTEAAWRIPSSYRRFLWFMASLGLSLFTLLAGQSYAIVYMNTLPHTGTDGTLYVAFWMLTVHVLSAIVQWIMSEKVRSRALLFAFKYYYFMVYFIFYRNLFARLRSFDQFALIQLLSSTWVCLWYPFCMSQTWLWILNRFSSRPISHGMHVEKISLYFYLRTIAQHTTMLAFLGWLSLLHFGINQPLYPFFAFDDNDPYNYRLTMLGSLAIWASEMISNLFTALLCRAFYGVHAAHLGLAEMRLYPELVPTLVWTSLHVLMNMLFFLIVRVFIYNMLRSKHGRSHIHPRNLTSSLLSQSMSQLLPWAYDPLRCSRAIYTY</sequence>
<feature type="transmembrane region" description="Helical" evidence="2">
    <location>
        <begin position="284"/>
        <end position="304"/>
    </location>
</feature>
<dbReference type="KEGG" id="mgl:MGL_1073"/>
<dbReference type="GeneID" id="5856110"/>
<comment type="caution">
    <text evidence="3">The sequence shown here is derived from an EMBL/GenBank/DDBJ whole genome shotgun (WGS) entry which is preliminary data.</text>
</comment>
<dbReference type="PANTHER" id="PTHR40467">
    <property type="match status" value="1"/>
</dbReference>
<feature type="transmembrane region" description="Helical" evidence="2">
    <location>
        <begin position="533"/>
        <end position="558"/>
    </location>
</feature>
<organism evidence="3 4">
    <name type="scientific">Malassezia globosa (strain ATCC MYA-4612 / CBS 7966)</name>
    <name type="common">Dandruff-associated fungus</name>
    <dbReference type="NCBI Taxonomy" id="425265"/>
    <lineage>
        <taxon>Eukaryota</taxon>
        <taxon>Fungi</taxon>
        <taxon>Dikarya</taxon>
        <taxon>Basidiomycota</taxon>
        <taxon>Ustilaginomycotina</taxon>
        <taxon>Malasseziomycetes</taxon>
        <taxon>Malasseziales</taxon>
        <taxon>Malasseziaceae</taxon>
        <taxon>Malassezia</taxon>
    </lineage>
</organism>
<gene>
    <name evidence="3" type="ORF">MGL_1073</name>
</gene>
<accession>A8PWD3</accession>
<keyword evidence="2" id="KW-0472">Membrane</keyword>
<feature type="region of interest" description="Disordered" evidence="1">
    <location>
        <begin position="1"/>
        <end position="60"/>
    </location>
</feature>
<protein>
    <submittedName>
        <fullName evidence="3">Uncharacterized protein</fullName>
    </submittedName>
</protein>
<dbReference type="OMA" id="QWIMSEK"/>
<feature type="transmembrane region" description="Helical" evidence="2">
    <location>
        <begin position="390"/>
        <end position="413"/>
    </location>
</feature>
<feature type="transmembrane region" description="Helical" evidence="2">
    <location>
        <begin position="425"/>
        <end position="443"/>
    </location>
</feature>
<feature type="compositionally biased region" description="Polar residues" evidence="1">
    <location>
        <begin position="1"/>
        <end position="21"/>
    </location>
</feature>
<dbReference type="PANTHER" id="PTHR40467:SF1">
    <property type="match status" value="1"/>
</dbReference>
<feature type="region of interest" description="Disordered" evidence="1">
    <location>
        <begin position="136"/>
        <end position="155"/>
    </location>
</feature>
<dbReference type="RefSeq" id="XP_001731805.1">
    <property type="nucleotide sequence ID" value="XM_001731753.1"/>
</dbReference>
<keyword evidence="4" id="KW-1185">Reference proteome</keyword>
<name>A8PWD3_MALGO</name>
<proteinExistence type="predicted"/>
<feature type="transmembrane region" description="Helical" evidence="2">
    <location>
        <begin position="249"/>
        <end position="272"/>
    </location>
</feature>
<feature type="transmembrane region" description="Helical" evidence="2">
    <location>
        <begin position="455"/>
        <end position="472"/>
    </location>
</feature>
<dbReference type="InterPro" id="IPR039966">
    <property type="entry name" value="C553.12c"/>
</dbReference>
<evidence type="ECO:0000313" key="3">
    <source>
        <dbReference type="EMBL" id="EDP44591.1"/>
    </source>
</evidence>
<evidence type="ECO:0000313" key="4">
    <source>
        <dbReference type="Proteomes" id="UP000008837"/>
    </source>
</evidence>
<feature type="compositionally biased region" description="Polar residues" evidence="1">
    <location>
        <begin position="30"/>
        <end position="41"/>
    </location>
</feature>
<dbReference type="EMBL" id="AAYY01000003">
    <property type="protein sequence ID" value="EDP44591.1"/>
    <property type="molecule type" value="Genomic_DNA"/>
</dbReference>
<feature type="transmembrane region" description="Helical" evidence="2">
    <location>
        <begin position="627"/>
        <end position="648"/>
    </location>
</feature>
<keyword evidence="2" id="KW-1133">Transmembrane helix</keyword>
<feature type="transmembrane region" description="Helical" evidence="2">
    <location>
        <begin position="216"/>
        <end position="237"/>
    </location>
</feature>
<reference evidence="3 4" key="1">
    <citation type="journal article" date="2007" name="Proc. Natl. Acad. Sci. U.S.A.">
        <title>Dandruff-associated Malassezia genomes reveal convergent and divergent virulence traits shared with plant and human fungal pathogens.</title>
        <authorList>
            <person name="Xu J."/>
            <person name="Saunders C.W."/>
            <person name="Hu P."/>
            <person name="Grant R.A."/>
            <person name="Boekhout T."/>
            <person name="Kuramae E.E."/>
            <person name="Kronstad J.W."/>
            <person name="Deangelis Y.M."/>
            <person name="Reeder N.L."/>
            <person name="Johnstone K.R."/>
            <person name="Leland M."/>
            <person name="Fieno A.M."/>
            <person name="Begley W.M."/>
            <person name="Sun Y."/>
            <person name="Lacey M.P."/>
            <person name="Chaudhary T."/>
            <person name="Keough T."/>
            <person name="Chu L."/>
            <person name="Sears R."/>
            <person name="Yuan B."/>
            <person name="Dawson T.L.Jr."/>
        </authorList>
    </citation>
    <scope>NUCLEOTIDE SEQUENCE [LARGE SCALE GENOMIC DNA]</scope>
    <source>
        <strain evidence="4">ATCC MYA-4612 / CBS 7966</strain>
    </source>
</reference>
<feature type="transmembrane region" description="Helical" evidence="2">
    <location>
        <begin position="492"/>
        <end position="512"/>
    </location>
</feature>
<feature type="transmembrane region" description="Helical" evidence="2">
    <location>
        <begin position="336"/>
        <end position="355"/>
    </location>
</feature>
<evidence type="ECO:0000256" key="2">
    <source>
        <dbReference type="SAM" id="Phobius"/>
    </source>
</evidence>